<feature type="chain" id="PRO_5002970782" description="Alpha/beta hydrolase" evidence="1">
    <location>
        <begin position="21"/>
        <end position="283"/>
    </location>
</feature>
<dbReference type="OrthoDB" id="5451115at2"/>
<keyword evidence="1" id="KW-0732">Signal</keyword>
<dbReference type="eggNOG" id="COG1073">
    <property type="taxonomic scope" value="Bacteria"/>
</dbReference>
<dbReference type="Proteomes" id="UP000002743">
    <property type="component" value="Chromosome"/>
</dbReference>
<dbReference type="InterPro" id="IPR029058">
    <property type="entry name" value="AB_hydrolase_fold"/>
</dbReference>
<accession>C6X775</accession>
<organism evidence="2 3">
    <name type="scientific">Methylovorus glucosotrophus (strain SIP3-4)</name>
    <dbReference type="NCBI Taxonomy" id="582744"/>
    <lineage>
        <taxon>Bacteria</taxon>
        <taxon>Pseudomonadati</taxon>
        <taxon>Pseudomonadota</taxon>
        <taxon>Betaproteobacteria</taxon>
        <taxon>Nitrosomonadales</taxon>
        <taxon>Methylophilaceae</taxon>
        <taxon>Methylovorus</taxon>
    </lineage>
</organism>
<dbReference type="SUPFAM" id="SSF53474">
    <property type="entry name" value="alpha/beta-Hydrolases"/>
    <property type="match status" value="1"/>
</dbReference>
<dbReference type="EMBL" id="CP001674">
    <property type="protein sequence ID" value="ACT51218.1"/>
    <property type="molecule type" value="Genomic_DNA"/>
</dbReference>
<evidence type="ECO:0008006" key="4">
    <source>
        <dbReference type="Google" id="ProtNLM"/>
    </source>
</evidence>
<dbReference type="Gene3D" id="3.40.50.1820">
    <property type="entry name" value="alpha/beta hydrolase"/>
    <property type="match status" value="1"/>
</dbReference>
<dbReference type="AlphaFoldDB" id="C6X775"/>
<gene>
    <name evidence="2" type="ordered locus">Msip34_1976</name>
</gene>
<dbReference type="HOGENOM" id="CLU_074075_0_0_4"/>
<sequence length="283" mass="30740" precursor="true">MLKPLSLACCFLILASCAMNPPQPVSPGMLLAARMTPVELESDGFVLQSYKRMERPDTPIRVYIEGDGHAWSTRWEPAADPTPRYAVGLRLALLDPLPNVVYLARPCQYTREKSPACNEAYWTDKRYSADMVAAMNQALDQLLKGMPAPRLELVGYSGGAAIAVMLAARRHDVISLRTVAGNLDSEAVNQYHHVSAMPLSQNPIAYASALAHLPQRHFIGGRDRVIPTSISAAFIAHTACSSDNTIVNVADADHQNGWEAVWPSLLTMMPQCASALDATGTAK</sequence>
<name>C6X775_METGS</name>
<reference evidence="2 3" key="2">
    <citation type="journal article" date="2011" name="J. Bacteriol.">
        <title>Genomes of three methylotrophs from a single niche uncover genetic and metabolic divergence of Methylophilaceae.</title>
        <authorList>
            <person name="Lapidus A."/>
            <person name="Clum A."/>
            <person name="Labutti K."/>
            <person name="Kaluzhnaya M.G."/>
            <person name="Lim S."/>
            <person name="Beck D.A."/>
            <person name="Glavina Del Rio T."/>
            <person name="Nolan M."/>
            <person name="Mavromatis K."/>
            <person name="Huntemann M."/>
            <person name="Lucas S."/>
            <person name="Lidstrom M.E."/>
            <person name="Ivanova N."/>
            <person name="Chistoserdova L."/>
        </authorList>
    </citation>
    <scope>NUCLEOTIDE SEQUENCE [LARGE SCALE GENOMIC DNA]</scope>
    <source>
        <strain evidence="2 3">SIP3-4</strain>
    </source>
</reference>
<keyword evidence="3" id="KW-1185">Reference proteome</keyword>
<dbReference type="KEGG" id="mei:Msip34_1976"/>
<dbReference type="PROSITE" id="PS51257">
    <property type="entry name" value="PROKAR_LIPOPROTEIN"/>
    <property type="match status" value="1"/>
</dbReference>
<dbReference type="STRING" id="582744.Msip34_1976"/>
<reference evidence="3" key="1">
    <citation type="submission" date="2009-07" db="EMBL/GenBank/DDBJ databases">
        <title>Complete sequence of chromosome of Methylovorus sp. SIP3-4.</title>
        <authorList>
            <person name="Lucas S."/>
            <person name="Copeland A."/>
            <person name="Lapidus A."/>
            <person name="Glavina del Rio T."/>
            <person name="Tice H."/>
            <person name="Bruce D."/>
            <person name="Goodwin L."/>
            <person name="Pitluck S."/>
            <person name="Clum A."/>
            <person name="Larimer F."/>
            <person name="Land M."/>
            <person name="Hauser L."/>
            <person name="Kyrpides N."/>
            <person name="Mikhailova N."/>
            <person name="Kayluzhnaya M."/>
            <person name="Chistoserdova L."/>
        </authorList>
    </citation>
    <scope>NUCLEOTIDE SEQUENCE [LARGE SCALE GENOMIC DNA]</scope>
    <source>
        <strain evidence="3">SIP3-4</strain>
    </source>
</reference>
<evidence type="ECO:0000313" key="3">
    <source>
        <dbReference type="Proteomes" id="UP000002743"/>
    </source>
</evidence>
<feature type="signal peptide" evidence="1">
    <location>
        <begin position="1"/>
        <end position="20"/>
    </location>
</feature>
<proteinExistence type="predicted"/>
<evidence type="ECO:0000256" key="1">
    <source>
        <dbReference type="SAM" id="SignalP"/>
    </source>
</evidence>
<protein>
    <recommendedName>
        <fullName evidence="4">Alpha/beta hydrolase</fullName>
    </recommendedName>
</protein>
<evidence type="ECO:0000313" key="2">
    <source>
        <dbReference type="EMBL" id="ACT51218.1"/>
    </source>
</evidence>